<keyword evidence="6 7" id="KW-0472">Membrane</keyword>
<dbReference type="SUPFAM" id="SSF103473">
    <property type="entry name" value="MFS general substrate transporter"/>
    <property type="match status" value="1"/>
</dbReference>
<keyword evidence="5 7" id="KW-1133">Transmembrane helix</keyword>
<evidence type="ECO:0000256" key="2">
    <source>
        <dbReference type="ARBA" id="ARBA00008335"/>
    </source>
</evidence>
<evidence type="ECO:0000256" key="7">
    <source>
        <dbReference type="SAM" id="Phobius"/>
    </source>
</evidence>
<dbReference type="Proteomes" id="UP001153292">
    <property type="component" value="Chromosome 15"/>
</dbReference>
<proteinExistence type="inferred from homology"/>
<comment type="similarity">
    <text evidence="2">Belongs to the major facilitator superfamily.</text>
</comment>
<feature type="transmembrane region" description="Helical" evidence="7">
    <location>
        <begin position="224"/>
        <end position="245"/>
    </location>
</feature>
<dbReference type="PANTHER" id="PTHR23511:SF34">
    <property type="entry name" value="SYNAPTIC VESICLE GLYCOPROTEIN 2"/>
    <property type="match status" value="1"/>
</dbReference>
<evidence type="ECO:0000313" key="9">
    <source>
        <dbReference type="Proteomes" id="UP001153292"/>
    </source>
</evidence>
<dbReference type="EMBL" id="OU963908">
    <property type="protein sequence ID" value="CAH2982614.1"/>
    <property type="molecule type" value="Genomic_DNA"/>
</dbReference>
<feature type="transmembrane region" description="Helical" evidence="7">
    <location>
        <begin position="21"/>
        <end position="39"/>
    </location>
</feature>
<dbReference type="Gene3D" id="1.20.1250.20">
    <property type="entry name" value="MFS general substrate transporter like domains"/>
    <property type="match status" value="1"/>
</dbReference>
<evidence type="ECO:0000313" key="8">
    <source>
        <dbReference type="EMBL" id="CAH2982614.1"/>
    </source>
</evidence>
<evidence type="ECO:0000256" key="4">
    <source>
        <dbReference type="ARBA" id="ARBA00022692"/>
    </source>
</evidence>
<comment type="subcellular location">
    <subcellularLocation>
        <location evidence="1">Membrane</location>
        <topology evidence="1">Multi-pass membrane protein</topology>
    </subcellularLocation>
</comment>
<keyword evidence="4 7" id="KW-0812">Transmembrane</keyword>
<evidence type="ECO:0000256" key="6">
    <source>
        <dbReference type="ARBA" id="ARBA00023136"/>
    </source>
</evidence>
<dbReference type="Pfam" id="PF00083">
    <property type="entry name" value="Sugar_tr"/>
    <property type="match status" value="1"/>
</dbReference>
<name>A0ABN8LBM4_CHISP</name>
<feature type="transmembrane region" description="Helical" evidence="7">
    <location>
        <begin position="140"/>
        <end position="158"/>
    </location>
</feature>
<accession>A0ABN8LBM4</accession>
<dbReference type="PANTHER" id="PTHR23511">
    <property type="entry name" value="SYNAPTIC VESICLE GLYCOPROTEIN 2"/>
    <property type="match status" value="1"/>
</dbReference>
<reference evidence="8" key="1">
    <citation type="submission" date="2021-12" db="EMBL/GenBank/DDBJ databases">
        <authorList>
            <person name="King R."/>
        </authorList>
    </citation>
    <scope>NUCLEOTIDE SEQUENCE</scope>
</reference>
<gene>
    <name evidence="8" type="ORF">CHILSU_LOCUS3014</name>
</gene>
<dbReference type="InterPro" id="IPR036259">
    <property type="entry name" value="MFS_trans_sf"/>
</dbReference>
<evidence type="ECO:0000256" key="1">
    <source>
        <dbReference type="ARBA" id="ARBA00004141"/>
    </source>
</evidence>
<evidence type="ECO:0000256" key="3">
    <source>
        <dbReference type="ARBA" id="ARBA00022448"/>
    </source>
</evidence>
<sequence length="363" mass="41536">MSIIGTVYEDVTADVLGKVGAWQWLVVLLCSMLTLPSLFHGYEDMLLLTHSGEVTCIPPERYEVYNNSLCTVVSIGNDTNQMKCNRWQAKLLWLIWLKKSWLVFCENKIKHLSATMIYRMGLTFGCVMFGVIADSVGRRTALMVEVFAQLFLGSILTFCDSLAWFQLLVFLKSLFGGANFFVGIILACEVASNEWRSRFNTIVSSSRLTAIICMVPLANSVPNLETLSCIATLYTFLLVIILRLLPESPQWLLYNRKIFVAEKILYHAAKKNGQKLCSQFKIRPVNHRVRLLSKPIRWATQKTNSPSHEEVQIRIYSFGSGSAPDRDSQNSQSHQRTPARQIGFVKFWRRVTERLQRMFRTNK</sequence>
<protein>
    <recommendedName>
        <fullName evidence="10">Major facilitator superfamily (MFS) profile domain-containing protein</fullName>
    </recommendedName>
</protein>
<keyword evidence="9" id="KW-1185">Reference proteome</keyword>
<dbReference type="InterPro" id="IPR005828">
    <property type="entry name" value="MFS_sugar_transport-like"/>
</dbReference>
<evidence type="ECO:0008006" key="10">
    <source>
        <dbReference type="Google" id="ProtNLM"/>
    </source>
</evidence>
<evidence type="ECO:0000256" key="5">
    <source>
        <dbReference type="ARBA" id="ARBA00022989"/>
    </source>
</evidence>
<keyword evidence="3" id="KW-0813">Transport</keyword>
<organism evidence="8 9">
    <name type="scientific">Chilo suppressalis</name>
    <name type="common">Asiatic rice borer moth</name>
    <dbReference type="NCBI Taxonomy" id="168631"/>
    <lineage>
        <taxon>Eukaryota</taxon>
        <taxon>Metazoa</taxon>
        <taxon>Ecdysozoa</taxon>
        <taxon>Arthropoda</taxon>
        <taxon>Hexapoda</taxon>
        <taxon>Insecta</taxon>
        <taxon>Pterygota</taxon>
        <taxon>Neoptera</taxon>
        <taxon>Endopterygota</taxon>
        <taxon>Lepidoptera</taxon>
        <taxon>Glossata</taxon>
        <taxon>Ditrysia</taxon>
        <taxon>Pyraloidea</taxon>
        <taxon>Crambidae</taxon>
        <taxon>Crambinae</taxon>
        <taxon>Chilo</taxon>
    </lineage>
</organism>
<feature type="transmembrane region" description="Helical" evidence="7">
    <location>
        <begin position="116"/>
        <end position="133"/>
    </location>
</feature>